<organism evidence="6 7">
    <name type="scientific">Laspinema olomoucense D3b</name>
    <dbReference type="NCBI Taxonomy" id="2953688"/>
    <lineage>
        <taxon>Bacteria</taxon>
        <taxon>Bacillati</taxon>
        <taxon>Cyanobacteriota</taxon>
        <taxon>Cyanophyceae</taxon>
        <taxon>Oscillatoriophycideae</taxon>
        <taxon>Oscillatoriales</taxon>
        <taxon>Laspinemataceae</taxon>
        <taxon>Laspinema</taxon>
        <taxon>Laspinema olomoucense</taxon>
    </lineage>
</organism>
<dbReference type="SUPFAM" id="SSF52266">
    <property type="entry name" value="SGNH hydrolase"/>
    <property type="match status" value="1"/>
</dbReference>
<keyword evidence="7" id="KW-1185">Reference proteome</keyword>
<dbReference type="InterPro" id="IPR018511">
    <property type="entry name" value="Hemolysin-typ_Ca-bd_CS"/>
</dbReference>
<evidence type="ECO:0000313" key="7">
    <source>
        <dbReference type="Proteomes" id="UP001525961"/>
    </source>
</evidence>
<dbReference type="InterPro" id="IPR001087">
    <property type="entry name" value="GDSL"/>
</dbReference>
<accession>A0ABT2N3S7</accession>
<sequence length="999" mass="108213">MVWSNDSSIYEILAGLSEADIRRSLVGNNTPIRVGTDDAIASDSPNDLLLAGSEDDLLIGDVGNDTIYGGSGNNTLSGGTGHLIAEDWEGEDFLIGGSGDDLIFGNQADDTLYGGDGDDTLYGGKDSDRLEGNGGNDLLSGDLGSDTLSGGEGQNRFQIGRRFDVPGFLSTGGPTLDHADWIMDFTPGQDLIELLGELTFDELNIFADTGENAGDTIIQDTMTQEYLAIVKNIPPEAIARDNFWPYSQPPLPSLPPQNPRINPSLPLEDTSPTDVVSPGEKVSPIKPNPSSAAIAFSTIRYTVLDDNTPALEITLIRQNALHKKVSVTVTLHKGITTASATSETTSAILPFNEEETAKTVTIPLIKNKQEDLKSTFSLLLSNPTGGAKIELTNPVMVTLPEQQQPESIIFNDDKLSEIEEEEPSDLEPDISSEIEEESSDLEPDVPRETEEEEPSDLEPDVPRETEEEEPSDLEPDISSEIEEEEPSDLEPDVSSEIEEEEPSDLEPDIASEIEEESSDLEPDVPPETEEEEPSDLEPDISSEIEEEEPSDLEPDVPPETDEEEPSNLEPDVPPETDEEEEEPIPDEDETPPIEDEQGEDTSGEIEDDPVDEEGDDGSGDDSEISTTANYSDAASGIIADLSEGVVTRLFTTDEDVPFKILPLGDSNTRGYPNQASIGGYRTRLWERLVVDNGFNIDFVGQAKSGPEDIDRDHEGRGGFTIPQLIENSNNFSGFNQPAAPLYSTIENALNYAQPDAILLMAGTNDILQNKPVETALTDLGILVDRIITRMPEVQVLVSSIIPHISNEPTLQQRTQEFSQKVEKFVVAPRANNNPNIRFVDMFNLPFVAGDYDKDGIHLNASGYDKLADEWYSEIRMLPSGEESLTDVQNIIGSAYDDTLIGNDASNKIRGGEGNDWLIGGAGEDTFILASGEGTNTIADFESGSDRIGLTNGLQFEQLVISPGSDASQTQIAIANTGESLAILRGIHATLINADDFILV</sequence>
<evidence type="ECO:0000256" key="2">
    <source>
        <dbReference type="ARBA" id="ARBA00022737"/>
    </source>
</evidence>
<dbReference type="Pfam" id="PF03160">
    <property type="entry name" value="Calx-beta"/>
    <property type="match status" value="1"/>
</dbReference>
<dbReference type="SUPFAM" id="SSF51120">
    <property type="entry name" value="beta-Roll"/>
    <property type="match status" value="3"/>
</dbReference>
<name>A0ABT2N3S7_9CYAN</name>
<keyword evidence="3" id="KW-0106">Calcium</keyword>
<dbReference type="Gene3D" id="2.150.10.10">
    <property type="entry name" value="Serralysin-like metalloprotease, C-terminal"/>
    <property type="match status" value="4"/>
</dbReference>
<evidence type="ECO:0000256" key="3">
    <source>
        <dbReference type="ARBA" id="ARBA00022837"/>
    </source>
</evidence>
<evidence type="ECO:0000259" key="5">
    <source>
        <dbReference type="Pfam" id="PF03160"/>
    </source>
</evidence>
<reference evidence="6 7" key="1">
    <citation type="journal article" date="2022" name="Front. Microbiol.">
        <title>High genomic differentiation and limited gene flow indicate recent cryptic speciation within the genus Laspinema (cyanobacteria).</title>
        <authorList>
            <person name="Stanojkovic A."/>
            <person name="Skoupy S."/>
            <person name="Skaloud P."/>
            <person name="Dvorak P."/>
        </authorList>
    </citation>
    <scope>NUCLEOTIDE SEQUENCE [LARGE SCALE GENOMIC DNA]</scope>
    <source>
        <strain evidence="6 7">D3b</strain>
    </source>
</reference>
<dbReference type="CDD" id="cd01833">
    <property type="entry name" value="XynB_like"/>
    <property type="match status" value="1"/>
</dbReference>
<protein>
    <submittedName>
        <fullName evidence="6">GDSL-type esterase/lipase family protein</fullName>
    </submittedName>
</protein>
<dbReference type="InterPro" id="IPR051532">
    <property type="entry name" value="Ester_Hydrolysis_Enzymes"/>
</dbReference>
<dbReference type="PROSITE" id="PS00330">
    <property type="entry name" value="HEMOLYSIN_CALCIUM"/>
    <property type="match status" value="1"/>
</dbReference>
<dbReference type="InterPro" id="IPR001343">
    <property type="entry name" value="Hemolysn_Ca-bd"/>
</dbReference>
<feature type="domain" description="Calx-beta" evidence="5">
    <location>
        <begin position="294"/>
        <end position="395"/>
    </location>
</feature>
<feature type="region of interest" description="Disordered" evidence="4">
    <location>
        <begin position="253"/>
        <end position="284"/>
    </location>
</feature>
<dbReference type="SUPFAM" id="SSF141072">
    <property type="entry name" value="CalX-like"/>
    <property type="match status" value="1"/>
</dbReference>
<dbReference type="InterPro" id="IPR038081">
    <property type="entry name" value="CalX-like_sf"/>
</dbReference>
<evidence type="ECO:0000313" key="6">
    <source>
        <dbReference type="EMBL" id="MCT7977237.1"/>
    </source>
</evidence>
<evidence type="ECO:0000256" key="4">
    <source>
        <dbReference type="SAM" id="MobiDB-lite"/>
    </source>
</evidence>
<comment type="caution">
    <text evidence="6">The sequence shown here is derived from an EMBL/GenBank/DDBJ whole genome shotgun (WGS) entry which is preliminary data.</text>
</comment>
<feature type="region of interest" description="Disordered" evidence="4">
    <location>
        <begin position="418"/>
        <end position="629"/>
    </location>
</feature>
<dbReference type="Pfam" id="PF00657">
    <property type="entry name" value="Lipase_GDSL"/>
    <property type="match status" value="1"/>
</dbReference>
<feature type="region of interest" description="Disordered" evidence="4">
    <location>
        <begin position="115"/>
        <end position="151"/>
    </location>
</feature>
<feature type="compositionally biased region" description="Acidic residues" evidence="4">
    <location>
        <begin position="418"/>
        <end position="623"/>
    </location>
</feature>
<dbReference type="InterPro" id="IPR003644">
    <property type="entry name" value="Calx_beta"/>
</dbReference>
<feature type="compositionally biased region" description="Low complexity" evidence="4">
    <location>
        <begin position="136"/>
        <end position="149"/>
    </location>
</feature>
<dbReference type="RefSeq" id="WP_261234844.1">
    <property type="nucleotide sequence ID" value="NZ_JAMXFA010000006.1"/>
</dbReference>
<keyword evidence="2" id="KW-0677">Repeat</keyword>
<dbReference type="EMBL" id="JAMXFA010000006">
    <property type="protein sequence ID" value="MCT7977237.1"/>
    <property type="molecule type" value="Genomic_DNA"/>
</dbReference>
<dbReference type="PANTHER" id="PTHR30383">
    <property type="entry name" value="THIOESTERASE 1/PROTEASE 1/LYSOPHOSPHOLIPASE L1"/>
    <property type="match status" value="1"/>
</dbReference>
<dbReference type="InterPro" id="IPR036514">
    <property type="entry name" value="SGNH_hydro_sf"/>
</dbReference>
<dbReference type="Gene3D" id="2.60.40.2030">
    <property type="match status" value="1"/>
</dbReference>
<dbReference type="Proteomes" id="UP001525961">
    <property type="component" value="Unassembled WGS sequence"/>
</dbReference>
<dbReference type="InterPro" id="IPR011049">
    <property type="entry name" value="Serralysin-like_metalloprot_C"/>
</dbReference>
<keyword evidence="1" id="KW-0732">Signal</keyword>
<dbReference type="PANTHER" id="PTHR30383:SF5">
    <property type="entry name" value="SGNH HYDROLASE-TYPE ESTERASE DOMAIN-CONTAINING PROTEIN"/>
    <property type="match status" value="1"/>
</dbReference>
<dbReference type="PRINTS" id="PR00313">
    <property type="entry name" value="CABNDNGRPT"/>
</dbReference>
<gene>
    <name evidence="6" type="ORF">NG792_05935</name>
</gene>
<evidence type="ECO:0000256" key="1">
    <source>
        <dbReference type="ARBA" id="ARBA00022729"/>
    </source>
</evidence>
<dbReference type="Pfam" id="PF00353">
    <property type="entry name" value="HemolysinCabind"/>
    <property type="match status" value="4"/>
</dbReference>
<dbReference type="Gene3D" id="3.40.50.1110">
    <property type="entry name" value="SGNH hydrolase"/>
    <property type="match status" value="1"/>
</dbReference>
<proteinExistence type="predicted"/>